<organism evidence="3 4">
    <name type="scientific">Actinopolymorpha pittospori</name>
    <dbReference type="NCBI Taxonomy" id="648752"/>
    <lineage>
        <taxon>Bacteria</taxon>
        <taxon>Bacillati</taxon>
        <taxon>Actinomycetota</taxon>
        <taxon>Actinomycetes</taxon>
        <taxon>Propionibacteriales</taxon>
        <taxon>Actinopolymorphaceae</taxon>
        <taxon>Actinopolymorpha</taxon>
    </lineage>
</organism>
<dbReference type="EMBL" id="JADBEM010000001">
    <property type="protein sequence ID" value="MBE1613142.1"/>
    <property type="molecule type" value="Genomic_DNA"/>
</dbReference>
<dbReference type="AlphaFoldDB" id="A0A927RE46"/>
<evidence type="ECO:0000313" key="3">
    <source>
        <dbReference type="EMBL" id="MBE1613142.1"/>
    </source>
</evidence>
<evidence type="ECO:0000256" key="1">
    <source>
        <dbReference type="ARBA" id="ARBA00007689"/>
    </source>
</evidence>
<dbReference type="RefSeq" id="WP_192756059.1">
    <property type="nucleotide sequence ID" value="NZ_BAABJL010000144.1"/>
</dbReference>
<sequence>MPSYVALTYTSDIDWSDPQYAEEMKDYREFGQAAAAVIRGGNALYPTATATTVRVSGGKGGDVITSDGPYAETKEALTGFYLLECADLEEAVALAARIPAAWNGAVEVRPVLEFEQKS</sequence>
<accession>A0A927RE46</accession>
<dbReference type="PANTHER" id="PTHR35174:SF3">
    <property type="entry name" value="BLL7171 PROTEIN"/>
    <property type="match status" value="1"/>
</dbReference>
<comment type="similarity">
    <text evidence="1">Belongs to the YciI family.</text>
</comment>
<feature type="domain" description="YCII-related" evidence="2">
    <location>
        <begin position="20"/>
        <end position="114"/>
    </location>
</feature>
<dbReference type="SUPFAM" id="SSF54909">
    <property type="entry name" value="Dimeric alpha+beta barrel"/>
    <property type="match status" value="1"/>
</dbReference>
<gene>
    <name evidence="3" type="ORF">HEB94_009990</name>
</gene>
<reference evidence="3" key="1">
    <citation type="submission" date="2020-10" db="EMBL/GenBank/DDBJ databases">
        <title>Sequencing the genomes of 1000 actinobacteria strains.</title>
        <authorList>
            <person name="Klenk H.-P."/>
        </authorList>
    </citation>
    <scope>NUCLEOTIDE SEQUENCE</scope>
    <source>
        <strain evidence="3">DSM 45354</strain>
    </source>
</reference>
<dbReference type="Pfam" id="PF03795">
    <property type="entry name" value="YCII"/>
    <property type="match status" value="1"/>
</dbReference>
<name>A0A927RE46_9ACTN</name>
<evidence type="ECO:0000259" key="2">
    <source>
        <dbReference type="Pfam" id="PF03795"/>
    </source>
</evidence>
<dbReference type="Proteomes" id="UP000638648">
    <property type="component" value="Unassembled WGS sequence"/>
</dbReference>
<protein>
    <recommendedName>
        <fullName evidence="2">YCII-related domain-containing protein</fullName>
    </recommendedName>
</protein>
<evidence type="ECO:0000313" key="4">
    <source>
        <dbReference type="Proteomes" id="UP000638648"/>
    </source>
</evidence>
<dbReference type="Gene3D" id="3.30.70.1060">
    <property type="entry name" value="Dimeric alpha+beta barrel"/>
    <property type="match status" value="1"/>
</dbReference>
<proteinExistence type="inferred from homology"/>
<comment type="caution">
    <text evidence="3">The sequence shown here is derived from an EMBL/GenBank/DDBJ whole genome shotgun (WGS) entry which is preliminary data.</text>
</comment>
<dbReference type="PANTHER" id="PTHR35174">
    <property type="entry name" value="BLL7171 PROTEIN-RELATED"/>
    <property type="match status" value="1"/>
</dbReference>
<dbReference type="InterPro" id="IPR011008">
    <property type="entry name" value="Dimeric_a/b-barrel"/>
</dbReference>
<dbReference type="InterPro" id="IPR005545">
    <property type="entry name" value="YCII"/>
</dbReference>
<keyword evidence="4" id="KW-1185">Reference proteome</keyword>